<comment type="caution">
    <text evidence="2">The sequence shown here is derived from an EMBL/GenBank/DDBJ whole genome shotgun (WGS) entry which is preliminary data.</text>
</comment>
<evidence type="ECO:0008006" key="4">
    <source>
        <dbReference type="Google" id="ProtNLM"/>
    </source>
</evidence>
<reference evidence="2 3" key="1">
    <citation type="submission" date="2014-03" db="EMBL/GenBank/DDBJ databases">
        <title>Genomics of Bifidobacteria.</title>
        <authorList>
            <person name="Ventura M."/>
            <person name="Milani C."/>
            <person name="Lugli G.A."/>
        </authorList>
    </citation>
    <scope>NUCLEOTIDE SEQUENCE [LARGE SCALE GENOMIC DNA]</scope>
    <source>
        <strain evidence="2 3">LMG 21811</strain>
    </source>
</reference>
<feature type="region of interest" description="Disordered" evidence="1">
    <location>
        <begin position="76"/>
        <end position="100"/>
    </location>
</feature>
<feature type="compositionally biased region" description="Low complexity" evidence="1">
    <location>
        <begin position="82"/>
        <end position="94"/>
    </location>
</feature>
<dbReference type="Proteomes" id="UP000029078">
    <property type="component" value="Unassembled WGS sequence"/>
</dbReference>
<proteinExistence type="predicted"/>
<keyword evidence="3" id="KW-1185">Reference proteome</keyword>
<evidence type="ECO:0000313" key="2">
    <source>
        <dbReference type="EMBL" id="KFI87455.1"/>
    </source>
</evidence>
<accession>A0A087CW05</accession>
<organism evidence="2 3">
    <name type="scientific">Bifidobacterium ruminantium</name>
    <dbReference type="NCBI Taxonomy" id="78346"/>
    <lineage>
        <taxon>Bacteria</taxon>
        <taxon>Bacillati</taxon>
        <taxon>Actinomycetota</taxon>
        <taxon>Actinomycetes</taxon>
        <taxon>Bifidobacteriales</taxon>
        <taxon>Bifidobacteriaceae</taxon>
        <taxon>Bifidobacterium</taxon>
    </lineage>
</organism>
<evidence type="ECO:0000313" key="3">
    <source>
        <dbReference type="Proteomes" id="UP000029078"/>
    </source>
</evidence>
<protein>
    <recommendedName>
        <fullName evidence="4">CopG family transcriptional regulator</fullName>
    </recommendedName>
</protein>
<evidence type="ECO:0000256" key="1">
    <source>
        <dbReference type="SAM" id="MobiDB-lite"/>
    </source>
</evidence>
<dbReference type="RefSeq" id="WP_026646996.1">
    <property type="nucleotide sequence ID" value="NZ_JGZL01000012.1"/>
</dbReference>
<name>A0A087CW05_BIFRU</name>
<dbReference type="EMBL" id="JGZL01000012">
    <property type="protein sequence ID" value="KFI87455.1"/>
    <property type="molecule type" value="Genomic_DNA"/>
</dbReference>
<gene>
    <name evidence="2" type="ORF">BRUM_0593</name>
</gene>
<dbReference type="AlphaFoldDB" id="A0A087CW05"/>
<sequence length="100" mass="11235">MEKQIGRLNARIPREELTALRTWCAAHDKTVSRVLTGLIHAFNVTQRKADAAETARICKNLEKAAHLKVQAYKEQGRQMLRDSGPSLSDGLPLPDLDDER</sequence>